<evidence type="ECO:0000313" key="2">
    <source>
        <dbReference type="Proteomes" id="UP000306319"/>
    </source>
</evidence>
<sequence>MKITQLNALALLLATGGMVLPSCKGNSDQQQNQMAAPQLAVMTVSESDATLDSGFPTTLEGVNDVQIRPQITGFLTKVHVKDGQAVSKGQVLFTIDQVQLQAAVDQAKASVAVAQANVNTATTSANNNKILLDKNIISASAYQTSVDALNAAKAQLQQAEAALVSARKNLSYSSVTAPVAGIVGTIPDKEGTLVSPSTVLTVISDNKVMQADFSINEKILLEYSEGGKRSMNEIVASFPEVSLKLADGTIYPYKGKIVSISGVIDQATGSAMTKAEFPNPDGMLRSGNTGQVLLPTNHNATIQIPQNATFEIQDMKFCFVVGDSAKVHSTPITIAPIDDGKNYIVTSGLKPGDVIVTEGIGISVKDGMVINPKQATSANAE</sequence>
<evidence type="ECO:0000313" key="1">
    <source>
        <dbReference type="EMBL" id="TGY79813.1"/>
    </source>
</evidence>
<gene>
    <name evidence="1" type="ORF">E5331_05405</name>
</gene>
<reference evidence="1" key="1">
    <citation type="submission" date="2019-04" db="EMBL/GenBank/DDBJ databases">
        <title>Microbes associate with the intestines of laboratory mice.</title>
        <authorList>
            <person name="Navarre W."/>
            <person name="Wong E."/>
            <person name="Huang K."/>
            <person name="Tropini C."/>
            <person name="Ng K."/>
            <person name="Yu B."/>
        </authorList>
    </citation>
    <scope>NUCLEOTIDE SEQUENCE</scope>
    <source>
        <strain evidence="1">NM04_E33</strain>
    </source>
</reference>
<proteinExistence type="predicted"/>
<organism evidence="1 2">
    <name type="scientific">Lepagella muris</name>
    <dbReference type="NCBI Taxonomy" id="3032870"/>
    <lineage>
        <taxon>Bacteria</taxon>
        <taxon>Pseudomonadati</taxon>
        <taxon>Bacteroidota</taxon>
        <taxon>Bacteroidia</taxon>
        <taxon>Bacteroidales</taxon>
        <taxon>Muribaculaceae</taxon>
        <taxon>Lepagella</taxon>
    </lineage>
</organism>
<dbReference type="Proteomes" id="UP000306319">
    <property type="component" value="Unassembled WGS sequence"/>
</dbReference>
<name>A0AC61RJ63_9BACT</name>
<comment type="caution">
    <text evidence="1">The sequence shown here is derived from an EMBL/GenBank/DDBJ whole genome shotgun (WGS) entry which is preliminary data.</text>
</comment>
<keyword evidence="2" id="KW-1185">Reference proteome</keyword>
<protein>
    <submittedName>
        <fullName evidence="1">Efflux RND transporter periplasmic adaptor subunit</fullName>
    </submittedName>
</protein>
<dbReference type="EMBL" id="SRYB01000005">
    <property type="protein sequence ID" value="TGY79813.1"/>
    <property type="molecule type" value="Genomic_DNA"/>
</dbReference>
<accession>A0AC61RJ63</accession>